<proteinExistence type="predicted"/>
<gene>
    <name evidence="1" type="ORF">ACFSM0_16450</name>
</gene>
<sequence length="156" mass="16800">MGGIAGSMNARASTTLETGMLDAMRTLTAAQASDTASGLYDNYRKGMQANIAAMAVSGFSSGSFGSITQGNRKALQKNLERVDNDASLQELSLDLQKSKAQIEGKFKAQAALYGGIIDATYTLRRGEEEFQKYKTDETPTRAKAFKKSLGVSMFME</sequence>
<name>A0ABW5ACV7_9RHOB</name>
<dbReference type="Proteomes" id="UP001597413">
    <property type="component" value="Unassembled WGS sequence"/>
</dbReference>
<reference evidence="2" key="1">
    <citation type="journal article" date="2019" name="Int. J. Syst. Evol. Microbiol.">
        <title>The Global Catalogue of Microorganisms (GCM) 10K type strain sequencing project: providing services to taxonomists for standard genome sequencing and annotation.</title>
        <authorList>
            <consortium name="The Broad Institute Genomics Platform"/>
            <consortium name="The Broad Institute Genome Sequencing Center for Infectious Disease"/>
            <person name="Wu L."/>
            <person name="Ma J."/>
        </authorList>
    </citation>
    <scope>NUCLEOTIDE SEQUENCE [LARGE SCALE GENOMIC DNA]</scope>
    <source>
        <strain evidence="2">CCUG 55131</strain>
    </source>
</reference>
<dbReference type="EMBL" id="JBHUIX010000018">
    <property type="protein sequence ID" value="MFD2175686.1"/>
    <property type="molecule type" value="Genomic_DNA"/>
</dbReference>
<dbReference type="RefSeq" id="WP_377392968.1">
    <property type="nucleotide sequence ID" value="NZ_JBHUIX010000018.1"/>
</dbReference>
<evidence type="ECO:0000313" key="2">
    <source>
        <dbReference type="Proteomes" id="UP001597413"/>
    </source>
</evidence>
<keyword evidence="2" id="KW-1185">Reference proteome</keyword>
<evidence type="ECO:0000313" key="1">
    <source>
        <dbReference type="EMBL" id="MFD2175686.1"/>
    </source>
</evidence>
<protein>
    <submittedName>
        <fullName evidence="1">Uncharacterized protein</fullName>
    </submittedName>
</protein>
<comment type="caution">
    <text evidence="1">The sequence shown here is derived from an EMBL/GenBank/DDBJ whole genome shotgun (WGS) entry which is preliminary data.</text>
</comment>
<accession>A0ABW5ACV7</accession>
<organism evidence="1 2">
    <name type="scientific">Rhodobacter lacus</name>
    <dbReference type="NCBI Taxonomy" id="1641972"/>
    <lineage>
        <taxon>Bacteria</taxon>
        <taxon>Pseudomonadati</taxon>
        <taxon>Pseudomonadota</taxon>
        <taxon>Alphaproteobacteria</taxon>
        <taxon>Rhodobacterales</taxon>
        <taxon>Rhodobacter group</taxon>
        <taxon>Rhodobacter</taxon>
    </lineage>
</organism>